<dbReference type="Pfam" id="PF08700">
    <property type="entry name" value="VPS51_Exo84_N"/>
    <property type="match status" value="1"/>
</dbReference>
<evidence type="ECO:0000256" key="8">
    <source>
        <dbReference type="SAM" id="MobiDB-lite"/>
    </source>
</evidence>
<evidence type="ECO:0000256" key="7">
    <source>
        <dbReference type="ARBA" id="ARBA00023136"/>
    </source>
</evidence>
<name>A0ABQ7XJW9_BRANA</name>
<keyword evidence="4" id="KW-0813">Transport</keyword>
<dbReference type="PANTHER" id="PTHR31658:SF0">
    <property type="entry name" value="CONSERVED OLIGOMERIC GOLGI COMPLEX SUBUNIT 1"/>
    <property type="match status" value="1"/>
</dbReference>
<reference evidence="9 10" key="1">
    <citation type="submission" date="2021-05" db="EMBL/GenBank/DDBJ databases">
        <title>Genome Assembly of Synthetic Allotetraploid Brassica napus Reveals Homoeologous Exchanges between Subgenomes.</title>
        <authorList>
            <person name="Davis J.T."/>
        </authorList>
    </citation>
    <scope>NUCLEOTIDE SEQUENCE [LARGE SCALE GENOMIC DNA]</scope>
    <source>
        <strain evidence="10">cv. Da-Ae</strain>
        <tissue evidence="9">Seedling</tissue>
    </source>
</reference>
<proteinExistence type="inferred from homology"/>
<evidence type="ECO:0000256" key="1">
    <source>
        <dbReference type="ARBA" id="ARBA00004395"/>
    </source>
</evidence>
<comment type="caution">
    <text evidence="9">The sequence shown here is derived from an EMBL/GenBank/DDBJ whole genome shotgun (WGS) entry which is preliminary data.</text>
</comment>
<protein>
    <recommendedName>
        <fullName evidence="3">Conserved oligomeric Golgi complex subunit 1</fullName>
    </recommendedName>
</protein>
<keyword evidence="5" id="KW-0653">Protein transport</keyword>
<dbReference type="InterPro" id="IPR033370">
    <property type="entry name" value="COG1"/>
</dbReference>
<evidence type="ECO:0000256" key="6">
    <source>
        <dbReference type="ARBA" id="ARBA00023034"/>
    </source>
</evidence>
<gene>
    <name evidence="9" type="ORF">HID58_013787</name>
</gene>
<dbReference type="EMBL" id="JAGKQM010000102">
    <property type="protein sequence ID" value="KAH0855300.1"/>
    <property type="molecule type" value="Genomic_DNA"/>
</dbReference>
<evidence type="ECO:0000313" key="10">
    <source>
        <dbReference type="Proteomes" id="UP000824890"/>
    </source>
</evidence>
<evidence type="ECO:0000256" key="5">
    <source>
        <dbReference type="ARBA" id="ARBA00022927"/>
    </source>
</evidence>
<keyword evidence="7" id="KW-0472">Membrane</keyword>
<feature type="region of interest" description="Disordered" evidence="8">
    <location>
        <begin position="1"/>
        <end position="29"/>
    </location>
</feature>
<comment type="similarity">
    <text evidence="2">Belongs to the COG1 family.</text>
</comment>
<evidence type="ECO:0000256" key="2">
    <source>
        <dbReference type="ARBA" id="ARBA00006653"/>
    </source>
</evidence>
<keyword evidence="10" id="KW-1185">Reference proteome</keyword>
<evidence type="ECO:0000313" key="9">
    <source>
        <dbReference type="EMBL" id="KAH0855300.1"/>
    </source>
</evidence>
<keyword evidence="6" id="KW-0333">Golgi apparatus</keyword>
<sequence>MRMSSASAAVSLGSSGQRDAESLLRTKPMSEIRSVESATRKNIEDKKEELRQLVGTRYRDLIDSADSIVHMKSLCESISANISSIHGNIRSLSSSSEAKPPRSLSLTRPESMCMGSRVGSSIWWILRRIYGAASTSPCF</sequence>
<feature type="compositionally biased region" description="Basic and acidic residues" evidence="8">
    <location>
        <begin position="18"/>
        <end position="29"/>
    </location>
</feature>
<evidence type="ECO:0000256" key="4">
    <source>
        <dbReference type="ARBA" id="ARBA00022448"/>
    </source>
</evidence>
<feature type="compositionally biased region" description="Low complexity" evidence="8">
    <location>
        <begin position="1"/>
        <end position="16"/>
    </location>
</feature>
<accession>A0ABQ7XJW9</accession>
<comment type="subcellular location">
    <subcellularLocation>
        <location evidence="1">Golgi apparatus membrane</location>
        <topology evidence="1">Peripheral membrane protein</topology>
    </subcellularLocation>
</comment>
<evidence type="ECO:0000256" key="3">
    <source>
        <dbReference type="ARBA" id="ARBA00020978"/>
    </source>
</evidence>
<dbReference type="Proteomes" id="UP000824890">
    <property type="component" value="Unassembled WGS sequence"/>
</dbReference>
<dbReference type="PANTHER" id="PTHR31658">
    <property type="entry name" value="CONSERVED OLIGOMERIC GOLGI COMPLEX SUBUNIT 1"/>
    <property type="match status" value="1"/>
</dbReference>
<organism evidence="9 10">
    <name type="scientific">Brassica napus</name>
    <name type="common">Rape</name>
    <dbReference type="NCBI Taxonomy" id="3708"/>
    <lineage>
        <taxon>Eukaryota</taxon>
        <taxon>Viridiplantae</taxon>
        <taxon>Streptophyta</taxon>
        <taxon>Embryophyta</taxon>
        <taxon>Tracheophyta</taxon>
        <taxon>Spermatophyta</taxon>
        <taxon>Magnoliopsida</taxon>
        <taxon>eudicotyledons</taxon>
        <taxon>Gunneridae</taxon>
        <taxon>Pentapetalae</taxon>
        <taxon>rosids</taxon>
        <taxon>malvids</taxon>
        <taxon>Brassicales</taxon>
        <taxon>Brassicaceae</taxon>
        <taxon>Brassiceae</taxon>
        <taxon>Brassica</taxon>
    </lineage>
</organism>